<name>A0A0D8FY65_9ACTN</name>
<dbReference type="PANTHER" id="PTHR35369:SF2">
    <property type="entry name" value="BLR3025 PROTEIN"/>
    <property type="match status" value="1"/>
</dbReference>
<keyword evidence="1" id="KW-0227">DNA damage</keyword>
<dbReference type="EMBL" id="JXUW01000001">
    <property type="protein sequence ID" value="KJE78165.1"/>
    <property type="molecule type" value="Genomic_DNA"/>
</dbReference>
<dbReference type="Pfam" id="PF00817">
    <property type="entry name" value="IMS"/>
    <property type="match status" value="1"/>
</dbReference>
<comment type="caution">
    <text evidence="3">The sequence shown here is derived from an EMBL/GenBank/DDBJ whole genome shotgun (WGS) entry which is preliminary data.</text>
</comment>
<dbReference type="AlphaFoldDB" id="A0A0D8FY65"/>
<evidence type="ECO:0000256" key="1">
    <source>
        <dbReference type="ARBA" id="ARBA00022763"/>
    </source>
</evidence>
<dbReference type="InterPro" id="IPR001126">
    <property type="entry name" value="UmuC"/>
</dbReference>
<evidence type="ECO:0000313" key="3">
    <source>
        <dbReference type="EMBL" id="KJE78165.1"/>
    </source>
</evidence>
<feature type="domain" description="UmuC" evidence="2">
    <location>
        <begin position="22"/>
        <end position="144"/>
    </location>
</feature>
<dbReference type="SUPFAM" id="SSF56672">
    <property type="entry name" value="DNA/RNA polymerases"/>
    <property type="match status" value="1"/>
</dbReference>
<dbReference type="STRING" id="1121877.FEAC_01570"/>
<dbReference type="InterPro" id="IPR043502">
    <property type="entry name" value="DNA/RNA_pol_sf"/>
</dbReference>
<organism evidence="3 4">
    <name type="scientific">Ferrimicrobium acidiphilum DSM 19497</name>
    <dbReference type="NCBI Taxonomy" id="1121877"/>
    <lineage>
        <taxon>Bacteria</taxon>
        <taxon>Bacillati</taxon>
        <taxon>Actinomycetota</taxon>
        <taxon>Acidimicrobiia</taxon>
        <taxon>Acidimicrobiales</taxon>
        <taxon>Acidimicrobiaceae</taxon>
        <taxon>Ferrimicrobium</taxon>
    </lineage>
</organism>
<dbReference type="PANTHER" id="PTHR35369">
    <property type="entry name" value="BLR3025 PROTEIN-RELATED"/>
    <property type="match status" value="1"/>
</dbReference>
<evidence type="ECO:0000313" key="4">
    <source>
        <dbReference type="Proteomes" id="UP000032336"/>
    </source>
</evidence>
<keyword evidence="4" id="KW-1185">Reference proteome</keyword>
<dbReference type="InterPro" id="IPR050356">
    <property type="entry name" value="SulA_CellDiv_inhibitor"/>
</dbReference>
<proteinExistence type="predicted"/>
<accession>A0A0D8FY65</accession>
<gene>
    <name evidence="3" type="ORF">FEAC_01570</name>
</gene>
<sequence length="497" mass="56003">MVVLHVNGLSLLAVDATQEDCVAIVGRGQIIEVAQAALRRGVVVGMRSSEAIARCPTLELRERDDHREEQWLARLQQMFDSVSPYFRQNNRALVAPLLAMTRYFGTEARVVNAIEEVGRSLTQSYPQLSIALGIADSLFAASVAVGLGCRVPPGESMAFVGERRVDELLPASMSGLLREVGMEYVGDFQYLDESVVAARFGGRGLFWYRLCRLDIDLAVVGDDPTEIIMCTTEVFDDDTPERISFRLMQPLDLLLRAAEQRGLVLVKACITLVTTTGELTKMVEVLDGASATELIARLRWFEQASRPHRDTLIEARIEPLQWSSVRRRQLTFDRQELKESAILATLTRVAMLYGDDRVLVPAMQGGRSLREQGAWIPWSGRWPSPQLSEDHQAPWPGHLPGAAPSLVYQHPREVRLLDALGTPVEVCGDGIMMVEPAILVLGREELRISACFGPWVVVERWWERRRRRYVRLMLMTPQRVVLVMREAQRWWLEGDFG</sequence>
<evidence type="ECO:0000259" key="2">
    <source>
        <dbReference type="Pfam" id="PF00817"/>
    </source>
</evidence>
<dbReference type="eggNOG" id="COG0389">
    <property type="taxonomic scope" value="Bacteria"/>
</dbReference>
<dbReference type="Proteomes" id="UP000032336">
    <property type="component" value="Unassembled WGS sequence"/>
</dbReference>
<dbReference type="GO" id="GO:0006281">
    <property type="term" value="P:DNA repair"/>
    <property type="evidence" value="ECO:0007669"/>
    <property type="project" value="InterPro"/>
</dbReference>
<protein>
    <submittedName>
        <fullName evidence="3">ImpB/mucB/samB family protein</fullName>
    </submittedName>
</protein>
<reference evidence="3 4" key="1">
    <citation type="submission" date="2015-01" db="EMBL/GenBank/DDBJ databases">
        <title>Draft genome of the acidophilic iron oxidizer Ferrimicrobium acidiphilum strain T23.</title>
        <authorList>
            <person name="Poehlein A."/>
            <person name="Eisen S."/>
            <person name="Schloemann M."/>
            <person name="Johnson B.D."/>
            <person name="Daniel R."/>
            <person name="Muehling M."/>
        </authorList>
    </citation>
    <scope>NUCLEOTIDE SEQUENCE [LARGE SCALE GENOMIC DNA]</scope>
    <source>
        <strain evidence="3 4">T23</strain>
    </source>
</reference>